<protein>
    <submittedName>
        <fullName evidence="1">Uncharacterized protein</fullName>
    </submittedName>
</protein>
<accession>A0A8T0ADD3</accession>
<evidence type="ECO:0000313" key="1">
    <source>
        <dbReference type="EMBL" id="KAF7690224.1"/>
    </source>
</evidence>
<proteinExistence type="predicted"/>
<reference evidence="1" key="1">
    <citation type="submission" date="2020-08" db="EMBL/GenBank/DDBJ databases">
        <title>Chromosome-level assembly of Southern catfish (Silurus meridionalis) provides insights into visual adaptation to the nocturnal and benthic lifestyles.</title>
        <authorList>
            <person name="Zhang Y."/>
            <person name="Wang D."/>
            <person name="Peng Z."/>
        </authorList>
    </citation>
    <scope>NUCLEOTIDE SEQUENCE</scope>
    <source>
        <strain evidence="1">SWU-2019-XX</strain>
        <tissue evidence="1">Muscle</tissue>
    </source>
</reference>
<dbReference type="Proteomes" id="UP000606274">
    <property type="component" value="Unassembled WGS sequence"/>
</dbReference>
<feature type="non-terminal residue" evidence="1">
    <location>
        <position position="133"/>
    </location>
</feature>
<evidence type="ECO:0000313" key="2">
    <source>
        <dbReference type="Proteomes" id="UP000606274"/>
    </source>
</evidence>
<gene>
    <name evidence="1" type="ORF">HF521_012028</name>
</gene>
<organism evidence="1 2">
    <name type="scientific">Silurus meridionalis</name>
    <name type="common">Southern catfish</name>
    <name type="synonym">Silurus soldatovi meridionalis</name>
    <dbReference type="NCBI Taxonomy" id="175797"/>
    <lineage>
        <taxon>Eukaryota</taxon>
        <taxon>Metazoa</taxon>
        <taxon>Chordata</taxon>
        <taxon>Craniata</taxon>
        <taxon>Vertebrata</taxon>
        <taxon>Euteleostomi</taxon>
        <taxon>Actinopterygii</taxon>
        <taxon>Neopterygii</taxon>
        <taxon>Teleostei</taxon>
        <taxon>Ostariophysi</taxon>
        <taxon>Siluriformes</taxon>
        <taxon>Siluridae</taxon>
        <taxon>Silurus</taxon>
    </lineage>
</organism>
<dbReference type="AlphaFoldDB" id="A0A8T0ADD3"/>
<sequence>MDDNVSMLNSVLLCGLDTLAPLKSRSVSFARSALWYNDDLRTMKALCRKMERRWRISGLTVHHQAWKVSLLEYKAEMVSARSVYFSQIIVNNQKNPKQLFHIINKLLKNHSLSNVPASTHLCNMFLEFFSTKV</sequence>
<dbReference type="EMBL" id="JABFDY010000023">
    <property type="protein sequence ID" value="KAF7690224.1"/>
    <property type="molecule type" value="Genomic_DNA"/>
</dbReference>
<name>A0A8T0ADD3_SILME</name>
<keyword evidence="2" id="KW-1185">Reference proteome</keyword>
<comment type="caution">
    <text evidence="1">The sequence shown here is derived from an EMBL/GenBank/DDBJ whole genome shotgun (WGS) entry which is preliminary data.</text>
</comment>